<dbReference type="EMBL" id="VSSQ01012595">
    <property type="protein sequence ID" value="MPM49603.1"/>
    <property type="molecule type" value="Genomic_DNA"/>
</dbReference>
<gene>
    <name evidence="2" type="ORF">SDC9_96333</name>
</gene>
<comment type="caution">
    <text evidence="2">The sequence shown here is derived from an EMBL/GenBank/DDBJ whole genome shotgun (WGS) entry which is preliminary data.</text>
</comment>
<name>A0A645AFJ7_9ZZZZ</name>
<organism evidence="2">
    <name type="scientific">bioreactor metagenome</name>
    <dbReference type="NCBI Taxonomy" id="1076179"/>
    <lineage>
        <taxon>unclassified sequences</taxon>
        <taxon>metagenomes</taxon>
        <taxon>ecological metagenomes</taxon>
    </lineage>
</organism>
<keyword evidence="1" id="KW-0812">Transmembrane</keyword>
<feature type="transmembrane region" description="Helical" evidence="1">
    <location>
        <begin position="42"/>
        <end position="60"/>
    </location>
</feature>
<evidence type="ECO:0000313" key="2">
    <source>
        <dbReference type="EMBL" id="MPM49603.1"/>
    </source>
</evidence>
<proteinExistence type="predicted"/>
<protein>
    <submittedName>
        <fullName evidence="2">Uncharacterized protein</fullName>
    </submittedName>
</protein>
<sequence length="63" mass="6480">MVTGVVAVDDHAIDAVANGTGTAFAGVGQLIKRFQTGYVRSYALTMVAGFVLIAVVLILGRLA</sequence>
<dbReference type="Gene3D" id="1.20.5.2700">
    <property type="match status" value="1"/>
</dbReference>
<dbReference type="AlphaFoldDB" id="A0A645AFJ7"/>
<reference evidence="2" key="1">
    <citation type="submission" date="2019-08" db="EMBL/GenBank/DDBJ databases">
        <authorList>
            <person name="Kucharzyk K."/>
            <person name="Murdoch R.W."/>
            <person name="Higgins S."/>
            <person name="Loffler F."/>
        </authorList>
    </citation>
    <scope>NUCLEOTIDE SEQUENCE</scope>
</reference>
<keyword evidence="1" id="KW-0472">Membrane</keyword>
<keyword evidence="1" id="KW-1133">Transmembrane helix</keyword>
<evidence type="ECO:0000256" key="1">
    <source>
        <dbReference type="SAM" id="Phobius"/>
    </source>
</evidence>
<accession>A0A645AFJ7</accession>